<dbReference type="Gene3D" id="3.40.50.300">
    <property type="entry name" value="P-loop containing nucleotide triphosphate hydrolases"/>
    <property type="match status" value="1"/>
</dbReference>
<accession>A0A939SJ76</accession>
<dbReference type="Proteomes" id="UP000664477">
    <property type="component" value="Unassembled WGS sequence"/>
</dbReference>
<comment type="caution">
    <text evidence="1">The sequence shown here is derived from an EMBL/GenBank/DDBJ whole genome shotgun (WGS) entry which is preliminary data.</text>
</comment>
<gene>
    <name evidence="1" type="ORF">J4727_08225</name>
</gene>
<protein>
    <recommendedName>
        <fullName evidence="3">ABC transporter ATP-binding protein</fullName>
    </recommendedName>
</protein>
<sequence>MFARLLLNRPKLLLLDETTSALDENSALELLALLKAELHDSAIVLVSHQSFVDQFAEQQILLVEPASEKS</sequence>
<dbReference type="SUPFAM" id="SSF52540">
    <property type="entry name" value="P-loop containing nucleoside triphosphate hydrolases"/>
    <property type="match status" value="1"/>
</dbReference>
<evidence type="ECO:0008006" key="3">
    <source>
        <dbReference type="Google" id="ProtNLM"/>
    </source>
</evidence>
<name>A0A939SJ76_PRORE</name>
<evidence type="ECO:0000313" key="1">
    <source>
        <dbReference type="EMBL" id="MBO1916119.1"/>
    </source>
</evidence>
<dbReference type="EMBL" id="JAGETQ010000033">
    <property type="protein sequence ID" value="MBO1916119.1"/>
    <property type="molecule type" value="Genomic_DNA"/>
</dbReference>
<evidence type="ECO:0000313" key="2">
    <source>
        <dbReference type="Proteomes" id="UP000664477"/>
    </source>
</evidence>
<reference evidence="1" key="1">
    <citation type="submission" date="2021-03" db="EMBL/GenBank/DDBJ databases">
        <title>Molecular epidemiology and mechanisms of colistin and carbapenem resistance in Enterobacteriaceae from clinical isolates, the environment and porcine samples in Pretoria, South Africa.</title>
        <authorList>
            <person name="Bogoshi D."/>
            <person name="Mbelle N.M."/>
            <person name="Naidoo V."/>
            <person name="Osei Sekyere J."/>
        </authorList>
    </citation>
    <scope>NUCLEOTIDE SEQUENCE</scope>
    <source>
        <strain evidence="1">C052</strain>
    </source>
</reference>
<dbReference type="InterPro" id="IPR027417">
    <property type="entry name" value="P-loop_NTPase"/>
</dbReference>
<dbReference type="AlphaFoldDB" id="A0A939SJ76"/>
<organism evidence="1 2">
    <name type="scientific">Providencia rettgeri</name>
    <dbReference type="NCBI Taxonomy" id="587"/>
    <lineage>
        <taxon>Bacteria</taxon>
        <taxon>Pseudomonadati</taxon>
        <taxon>Pseudomonadota</taxon>
        <taxon>Gammaproteobacteria</taxon>
        <taxon>Enterobacterales</taxon>
        <taxon>Morganellaceae</taxon>
        <taxon>Providencia</taxon>
    </lineage>
</organism>
<proteinExistence type="predicted"/>